<dbReference type="EMBL" id="PFFQ01000012">
    <property type="protein sequence ID" value="PIW18706.1"/>
    <property type="molecule type" value="Genomic_DNA"/>
</dbReference>
<sequence>MLSEESEKYELHDDHFSQDTPDVDWLKEVGKRGWVVFTKDKRIRHHQDELNALLQANNAVFVFTGSKVTGPEIAEAYRIALPQIKKILDKTQQRKFIAKVTKSGSVSVYKPKNEVH</sequence>
<dbReference type="AlphaFoldDB" id="A0A2M7G9B7"/>
<reference evidence="2 3" key="1">
    <citation type="submission" date="2017-09" db="EMBL/GenBank/DDBJ databases">
        <title>Depth-based differentiation of microbial function through sediment-hosted aquifers and enrichment of novel symbionts in the deep terrestrial subsurface.</title>
        <authorList>
            <person name="Probst A.J."/>
            <person name="Ladd B."/>
            <person name="Jarett J.K."/>
            <person name="Geller-Mcgrath D.E."/>
            <person name="Sieber C.M."/>
            <person name="Emerson J.B."/>
            <person name="Anantharaman K."/>
            <person name="Thomas B.C."/>
            <person name="Malmstrom R."/>
            <person name="Stieglmeier M."/>
            <person name="Klingl A."/>
            <person name="Woyke T."/>
            <person name="Ryan C.M."/>
            <person name="Banfield J.F."/>
        </authorList>
    </citation>
    <scope>NUCLEOTIDE SEQUENCE [LARGE SCALE GENOMIC DNA]</scope>
    <source>
        <strain evidence="2">CG17_big_fil_post_rev_8_21_14_2_50_48_46</strain>
    </source>
</reference>
<protein>
    <recommendedName>
        <fullName evidence="1">VapC45 PIN like domain-containing protein</fullName>
    </recommendedName>
</protein>
<proteinExistence type="predicted"/>
<dbReference type="Pfam" id="PF18478">
    <property type="entry name" value="PIN_10"/>
    <property type="match status" value="1"/>
</dbReference>
<gene>
    <name evidence="2" type="ORF">COW36_05265</name>
</gene>
<feature type="domain" description="VapC45 PIN like" evidence="1">
    <location>
        <begin position="4"/>
        <end position="64"/>
    </location>
</feature>
<comment type="caution">
    <text evidence="2">The sequence shown here is derived from an EMBL/GenBank/DDBJ whole genome shotgun (WGS) entry which is preliminary data.</text>
</comment>
<organism evidence="2 3">
    <name type="scientific">bacterium (Candidatus Blackallbacteria) CG17_big_fil_post_rev_8_21_14_2_50_48_46</name>
    <dbReference type="NCBI Taxonomy" id="2014261"/>
    <lineage>
        <taxon>Bacteria</taxon>
        <taxon>Candidatus Blackallbacteria</taxon>
    </lineage>
</organism>
<evidence type="ECO:0000259" key="1">
    <source>
        <dbReference type="Pfam" id="PF18478"/>
    </source>
</evidence>
<evidence type="ECO:0000313" key="3">
    <source>
        <dbReference type="Proteomes" id="UP000231019"/>
    </source>
</evidence>
<accession>A0A2M7G9B7</accession>
<dbReference type="Proteomes" id="UP000231019">
    <property type="component" value="Unassembled WGS sequence"/>
</dbReference>
<evidence type="ECO:0000313" key="2">
    <source>
        <dbReference type="EMBL" id="PIW18706.1"/>
    </source>
</evidence>
<name>A0A2M7G9B7_9BACT</name>
<dbReference type="InterPro" id="IPR041375">
    <property type="entry name" value="VapC45_PIN-like"/>
</dbReference>